<dbReference type="InterPro" id="IPR000600">
    <property type="entry name" value="ROK"/>
</dbReference>
<evidence type="ECO:0000256" key="2">
    <source>
        <dbReference type="SAM" id="MobiDB-lite"/>
    </source>
</evidence>
<dbReference type="Proteomes" id="UP001235303">
    <property type="component" value="Unassembled WGS sequence"/>
</dbReference>
<comment type="caution">
    <text evidence="3">The sequence shown here is derived from an EMBL/GenBank/DDBJ whole genome shotgun (WGS) entry which is preliminary data.</text>
</comment>
<evidence type="ECO:0000313" key="3">
    <source>
        <dbReference type="EMBL" id="MDJ1172404.1"/>
    </source>
</evidence>
<reference evidence="3 4" key="1">
    <citation type="submission" date="2023-01" db="EMBL/GenBank/DDBJ databases">
        <title>Novel diversity within Roseofilum (Cyanobacteria; Desertifilaceae) from marine benthic mats with descriptions of four novel species.</title>
        <authorList>
            <person name="Wang Y."/>
            <person name="Berthold D.E."/>
            <person name="Hu J."/>
            <person name="Lefler F.W."/>
            <person name="Laughinghouse H.D. IV."/>
        </authorList>
    </citation>
    <scope>NUCLEOTIDE SEQUENCE [LARGE SCALE GENOMIC DNA]</scope>
    <source>
        <strain evidence="3 4">BLCC-M154</strain>
    </source>
</reference>
<evidence type="ECO:0000313" key="4">
    <source>
        <dbReference type="Proteomes" id="UP001235303"/>
    </source>
</evidence>
<dbReference type="Pfam" id="PF00480">
    <property type="entry name" value="ROK"/>
    <property type="match status" value="1"/>
</dbReference>
<organism evidence="3 4">
    <name type="scientific">Roseofilum acuticapitatum BLCC-M154</name>
    <dbReference type="NCBI Taxonomy" id="3022444"/>
    <lineage>
        <taxon>Bacteria</taxon>
        <taxon>Bacillati</taxon>
        <taxon>Cyanobacteriota</taxon>
        <taxon>Cyanophyceae</taxon>
        <taxon>Desertifilales</taxon>
        <taxon>Desertifilaceae</taxon>
        <taxon>Roseofilum</taxon>
        <taxon>Roseofilum acuticapitatum</taxon>
    </lineage>
</organism>
<dbReference type="Gene3D" id="3.30.420.40">
    <property type="match status" value="2"/>
</dbReference>
<name>A0ABT7AZT0_9CYAN</name>
<dbReference type="PANTHER" id="PTHR18964">
    <property type="entry name" value="ROK (REPRESSOR, ORF, KINASE) FAMILY"/>
    <property type="match status" value="1"/>
</dbReference>
<dbReference type="PANTHER" id="PTHR18964:SF149">
    <property type="entry name" value="BIFUNCTIONAL UDP-N-ACETYLGLUCOSAMINE 2-EPIMERASE_N-ACETYLMANNOSAMINE KINASE"/>
    <property type="match status" value="1"/>
</dbReference>
<keyword evidence="4" id="KW-1185">Reference proteome</keyword>
<feature type="compositionally biased region" description="Pro residues" evidence="2">
    <location>
        <begin position="1"/>
        <end position="10"/>
    </location>
</feature>
<feature type="region of interest" description="Disordered" evidence="2">
    <location>
        <begin position="1"/>
        <end position="20"/>
    </location>
</feature>
<sequence>MAAPHPPAPSPAGEGEQKSLSEWERDIPADMKGRGQDLGSLTEVKMSIYLGIDIGASTVKLGLWDAEKGVIGDRLDNPSRASEGPDATINVIKSAATEICKTHNINPQDLKAIGACCPTPIDPSGLCVYPTNIDHSWQGVNVKQKLSDSFNLPALLLNDGDAAAYREYAVRETQHQSSSSMAQFITGTGLGGALIINGKIFCAPGVAAELGHILTDSSDTADVCGCGAKGCAETRASLLGLRNMVKHRQAQGNVPEALQGDPMEVAKTLRQLGQSENPLQDVTDIWHEYFTNLGRAARTVLNIVGCDLIVISGGAQEKQPNASEASYQRFKTDAIGWIRHEIDHSFPHLKNTRVEWSIDTLSDSAAYGAAQYASIILP</sequence>
<dbReference type="EMBL" id="JAQOSP010000150">
    <property type="protein sequence ID" value="MDJ1172404.1"/>
    <property type="molecule type" value="Genomic_DNA"/>
</dbReference>
<dbReference type="SUPFAM" id="SSF53067">
    <property type="entry name" value="Actin-like ATPase domain"/>
    <property type="match status" value="1"/>
</dbReference>
<comment type="similarity">
    <text evidence="1">Belongs to the ROK (NagC/XylR) family.</text>
</comment>
<dbReference type="InterPro" id="IPR043129">
    <property type="entry name" value="ATPase_NBD"/>
</dbReference>
<dbReference type="RefSeq" id="WP_283756154.1">
    <property type="nucleotide sequence ID" value="NZ_JAQOSP010000150.1"/>
</dbReference>
<accession>A0ABT7AZT0</accession>
<proteinExistence type="inferred from homology"/>
<gene>
    <name evidence="3" type="ORF">PMG71_23520</name>
</gene>
<evidence type="ECO:0000256" key="1">
    <source>
        <dbReference type="ARBA" id="ARBA00006479"/>
    </source>
</evidence>
<protein>
    <submittedName>
        <fullName evidence="3">ROK family protein</fullName>
    </submittedName>
</protein>